<evidence type="ECO:0000313" key="3">
    <source>
        <dbReference type="Proteomes" id="UP000647172"/>
    </source>
</evidence>
<gene>
    <name evidence="2" type="ORF">Ani05nite_59820</name>
</gene>
<organism evidence="2 3">
    <name type="scientific">Actinoplanes nipponensis</name>
    <dbReference type="NCBI Taxonomy" id="135950"/>
    <lineage>
        <taxon>Bacteria</taxon>
        <taxon>Bacillati</taxon>
        <taxon>Actinomycetota</taxon>
        <taxon>Actinomycetes</taxon>
        <taxon>Micromonosporales</taxon>
        <taxon>Micromonosporaceae</taxon>
        <taxon>Actinoplanes</taxon>
    </lineage>
</organism>
<dbReference type="AlphaFoldDB" id="A0A919JMM8"/>
<accession>A0A919JMM8</accession>
<sequence length="192" mass="20257">MLPHAATWESPDLALLRAGLISPDRLHPLVAAALAPGRAGPGPACAPRPGAGPRRVECRGVVHRIGLVDGVLTALDHGPDEIRREQLLAALTGTPVACLRAIDEAHRGPAELDDVRARLDHGDAAGALAVVEALLGPDAALRGGLRDELETAVLRQLSYGLFRAGLTGRGPLPTDRDRRNQHRGHPRHAATR</sequence>
<comment type="caution">
    <text evidence="2">The sequence shown here is derived from an EMBL/GenBank/DDBJ whole genome shotgun (WGS) entry which is preliminary data.</text>
</comment>
<dbReference type="EMBL" id="BOMQ01000070">
    <property type="protein sequence ID" value="GIE52448.1"/>
    <property type="molecule type" value="Genomic_DNA"/>
</dbReference>
<proteinExistence type="predicted"/>
<name>A0A919JMM8_9ACTN</name>
<evidence type="ECO:0000313" key="2">
    <source>
        <dbReference type="EMBL" id="GIE52448.1"/>
    </source>
</evidence>
<keyword evidence="3" id="KW-1185">Reference proteome</keyword>
<reference evidence="2" key="1">
    <citation type="submission" date="2021-01" db="EMBL/GenBank/DDBJ databases">
        <title>Whole genome shotgun sequence of Actinoplanes nipponensis NBRC 14063.</title>
        <authorList>
            <person name="Komaki H."/>
            <person name="Tamura T."/>
        </authorList>
    </citation>
    <scope>NUCLEOTIDE SEQUENCE</scope>
    <source>
        <strain evidence="2">NBRC 14063</strain>
    </source>
</reference>
<feature type="compositionally biased region" description="Basic residues" evidence="1">
    <location>
        <begin position="179"/>
        <end position="192"/>
    </location>
</feature>
<evidence type="ECO:0000256" key="1">
    <source>
        <dbReference type="SAM" id="MobiDB-lite"/>
    </source>
</evidence>
<dbReference type="Proteomes" id="UP000647172">
    <property type="component" value="Unassembled WGS sequence"/>
</dbReference>
<protein>
    <submittedName>
        <fullName evidence="2">Uncharacterized protein</fullName>
    </submittedName>
</protein>
<feature type="region of interest" description="Disordered" evidence="1">
    <location>
        <begin position="168"/>
        <end position="192"/>
    </location>
</feature>